<proteinExistence type="inferred from homology"/>
<dbReference type="Gene3D" id="3.40.1350.10">
    <property type="match status" value="1"/>
</dbReference>
<dbReference type="AlphaFoldDB" id="A0A4Q0I2N5"/>
<evidence type="ECO:0000313" key="3">
    <source>
        <dbReference type="EMBL" id="RXE58468.1"/>
    </source>
</evidence>
<dbReference type="PANTHER" id="PTHR34039">
    <property type="entry name" value="UPF0102 PROTEIN YRAN"/>
    <property type="match status" value="1"/>
</dbReference>
<dbReference type="PANTHER" id="PTHR34039:SF1">
    <property type="entry name" value="UPF0102 PROTEIN YRAN"/>
    <property type="match status" value="1"/>
</dbReference>
<protein>
    <recommendedName>
        <fullName evidence="2">UPF0102 protein EFD62_12470</fullName>
    </recommendedName>
</protein>
<reference evidence="4" key="1">
    <citation type="submission" date="2018-11" db="EMBL/GenBank/DDBJ databases">
        <title>Genome sequencing of a novel mesophilic and cellulolytic organism within the genus Hungateiclostridium.</title>
        <authorList>
            <person name="Rettenmaier R."/>
            <person name="Liebl W."/>
            <person name="Zverlov V."/>
        </authorList>
    </citation>
    <scope>NUCLEOTIDE SEQUENCE [LARGE SCALE GENOMIC DNA]</scope>
    <source>
        <strain evidence="4">N2K1</strain>
    </source>
</reference>
<dbReference type="GO" id="GO:0003676">
    <property type="term" value="F:nucleic acid binding"/>
    <property type="evidence" value="ECO:0007669"/>
    <property type="project" value="InterPro"/>
</dbReference>
<name>A0A4Q0I2N5_9FIRM</name>
<evidence type="ECO:0000313" key="4">
    <source>
        <dbReference type="Proteomes" id="UP000289166"/>
    </source>
</evidence>
<dbReference type="Proteomes" id="UP000289166">
    <property type="component" value="Unassembled WGS sequence"/>
</dbReference>
<dbReference type="EMBL" id="RLII01000018">
    <property type="protein sequence ID" value="RXE58468.1"/>
    <property type="molecule type" value="Genomic_DNA"/>
</dbReference>
<dbReference type="NCBIfam" id="NF009154">
    <property type="entry name" value="PRK12497.3-3"/>
    <property type="match status" value="1"/>
</dbReference>
<comment type="caution">
    <text evidence="3">The sequence shown here is derived from an EMBL/GenBank/DDBJ whole genome shotgun (WGS) entry which is preliminary data.</text>
</comment>
<evidence type="ECO:0000256" key="1">
    <source>
        <dbReference type="ARBA" id="ARBA00006738"/>
    </source>
</evidence>
<accession>A0A4Q0I2N5</accession>
<evidence type="ECO:0000256" key="2">
    <source>
        <dbReference type="HAMAP-Rule" id="MF_00048"/>
    </source>
</evidence>
<dbReference type="Pfam" id="PF02021">
    <property type="entry name" value="UPF0102"/>
    <property type="match status" value="1"/>
</dbReference>
<gene>
    <name evidence="3" type="ORF">EFD62_12470</name>
</gene>
<dbReference type="HAMAP" id="MF_00048">
    <property type="entry name" value="UPF0102"/>
    <property type="match status" value="1"/>
</dbReference>
<dbReference type="InterPro" id="IPR003509">
    <property type="entry name" value="UPF0102_YraN-like"/>
</dbReference>
<dbReference type="SUPFAM" id="SSF52980">
    <property type="entry name" value="Restriction endonuclease-like"/>
    <property type="match status" value="1"/>
</dbReference>
<dbReference type="InterPro" id="IPR011335">
    <property type="entry name" value="Restrct_endonuc-II-like"/>
</dbReference>
<organism evidence="3 4">
    <name type="scientific">Acetivibrio mesophilus</name>
    <dbReference type="NCBI Taxonomy" id="2487273"/>
    <lineage>
        <taxon>Bacteria</taxon>
        <taxon>Bacillati</taxon>
        <taxon>Bacillota</taxon>
        <taxon>Clostridia</taxon>
        <taxon>Eubacteriales</taxon>
        <taxon>Oscillospiraceae</taxon>
        <taxon>Acetivibrio</taxon>
    </lineage>
</organism>
<dbReference type="OrthoDB" id="9802516at2"/>
<sequence length="131" mass="15375">MEKKMYSKANNKRATGAIGETAAVEYLKENNYEILEKNFRYKRLGEIDIISREKDYICFVEVKARSSIDYGYPREAVNARKQENIRRLAQIYLCKNGMNDFKVRFDVVEVYIDKKGDNIEVNKISLIKNAF</sequence>
<keyword evidence="4" id="KW-1185">Reference proteome</keyword>
<dbReference type="NCBIfam" id="TIGR00252">
    <property type="entry name" value="YraN family protein"/>
    <property type="match status" value="1"/>
</dbReference>
<dbReference type="NCBIfam" id="NF009150">
    <property type="entry name" value="PRK12497.1-3"/>
    <property type="match status" value="1"/>
</dbReference>
<dbReference type="CDD" id="cd20736">
    <property type="entry name" value="PoNe_Nuclease"/>
    <property type="match status" value="1"/>
</dbReference>
<comment type="similarity">
    <text evidence="1 2">Belongs to the UPF0102 family.</text>
</comment>
<dbReference type="InterPro" id="IPR011856">
    <property type="entry name" value="tRNA_endonuc-like_dom_sf"/>
</dbReference>